<dbReference type="SUPFAM" id="SSF53822">
    <property type="entry name" value="Periplasmic binding protein-like I"/>
    <property type="match status" value="1"/>
</dbReference>
<keyword evidence="3" id="KW-1133">Transmembrane helix</keyword>
<keyword evidence="3" id="KW-0812">Transmembrane</keyword>
<feature type="domain" description="Leucine-binding protein" evidence="4">
    <location>
        <begin position="69"/>
        <end position="414"/>
    </location>
</feature>
<evidence type="ECO:0000313" key="6">
    <source>
        <dbReference type="Proteomes" id="UP000011724"/>
    </source>
</evidence>
<dbReference type="CDD" id="cd19978">
    <property type="entry name" value="PBP1_ABC_ligand_binding-like"/>
    <property type="match status" value="1"/>
</dbReference>
<evidence type="ECO:0000259" key="4">
    <source>
        <dbReference type="Pfam" id="PF13458"/>
    </source>
</evidence>
<proteinExistence type="inferred from homology"/>
<gene>
    <name evidence="5" type="ordered locus">BN4_12340</name>
</gene>
<evidence type="ECO:0000256" key="2">
    <source>
        <dbReference type="ARBA" id="ARBA00022729"/>
    </source>
</evidence>
<keyword evidence="5" id="KW-0675">Receptor</keyword>
<dbReference type="eggNOG" id="COG0683">
    <property type="taxonomic scope" value="Bacteria"/>
</dbReference>
<keyword evidence="2" id="KW-0732">Signal</keyword>
<comment type="similarity">
    <text evidence="1">Belongs to the leucine-binding protein family.</text>
</comment>
<reference evidence="5 6" key="1">
    <citation type="journal article" date="2013" name="PLoS ONE">
        <title>The first genomic and proteomic characterization of a deep-sea sulfate reducer: insights into the piezophilic lifestyle of Desulfovibrio piezophilus.</title>
        <authorList>
            <person name="Pradel N."/>
            <person name="Ji B."/>
            <person name="Gimenez G."/>
            <person name="Talla E."/>
            <person name="Lenoble P."/>
            <person name="Garel M."/>
            <person name="Tamburini C."/>
            <person name="Fourquet P."/>
            <person name="Lebrun R."/>
            <person name="Bertin P."/>
            <person name="Denis Y."/>
            <person name="Pophillat M."/>
            <person name="Barbe V."/>
            <person name="Ollivier B."/>
            <person name="Dolla A."/>
        </authorList>
    </citation>
    <scope>NUCLEOTIDE SEQUENCE [LARGE SCALE GENOMIC DNA]</scope>
    <source>
        <strain evidence="6">DSM 10523 / SB164P1</strain>
    </source>
</reference>
<sequence length="434" mass="47790">MSFSTHVSTHKELFVMVKMEQCHLGVFFLNKPLWIFIYLLLIVTMGACSPAGETDSVRPPTPGVSADSIMLGSSLPLTGHAAYLGTQTLRGAQAYIRKINDDGGVNGRKIIIEAKDDSYDPPRCLSNTQQFIIDNDVLALFCYVGTPTTVKVLPLVEEARIPLIGMFTGANALREPFNRYVVNIRASYYQETEAAVTHLIQDLGIKKIAVFYQYDAYGFDGLIGTELALKKHHLEPVARGSYIRGTLNIKEGLEKIRTSGAKAVVMVGTYGACARFISKAQEHDYTPIFYNVSFVGAEELARRIGNGSPTVLMSQVVPPPGPDGTPHDAAEEYVELLHHYFPGETPSFVGLEGFFNARILVEALKKAGRNLTREGLVNAIESIRNYDLGPGMSITYGPRDRQGLDQVYFTHLDQGSFVPFSDWKDLLPTTETGP</sequence>
<dbReference type="PANTHER" id="PTHR47235:SF1">
    <property type="entry name" value="BLR6548 PROTEIN"/>
    <property type="match status" value="1"/>
</dbReference>
<dbReference type="HOGENOM" id="CLU_027128_7_0_7"/>
<dbReference type="InterPro" id="IPR028082">
    <property type="entry name" value="Peripla_BP_I"/>
</dbReference>
<protein>
    <submittedName>
        <fullName evidence="5">Extracellular ligand-binding receptor</fullName>
    </submittedName>
</protein>
<accession>M1WMG7</accession>
<dbReference type="STRING" id="1322246.BN4_12340"/>
<dbReference type="EMBL" id="FO203427">
    <property type="protein sequence ID" value="CCH49575.1"/>
    <property type="molecule type" value="Genomic_DNA"/>
</dbReference>
<name>M1WMG7_PSEP2</name>
<dbReference type="InterPro" id="IPR028081">
    <property type="entry name" value="Leu-bd"/>
</dbReference>
<dbReference type="Pfam" id="PF13458">
    <property type="entry name" value="Peripla_BP_6"/>
    <property type="match status" value="1"/>
</dbReference>
<reference evidence="6" key="2">
    <citation type="journal article" date="2013" name="Stand. Genomic Sci.">
        <title>Complete genome sequence of Desulfocapsa sulfexigens, a marine deltaproteobacterium specialized in disproportionating inorganic sulfur compounds.</title>
        <authorList>
            <person name="Finster K.W."/>
            <person name="Kjeldsen K.U."/>
            <person name="Kube M."/>
            <person name="Reinhardt R."/>
            <person name="Mussmann M."/>
            <person name="Amann R."/>
            <person name="Schreiber L."/>
        </authorList>
    </citation>
    <scope>NUCLEOTIDE SEQUENCE [LARGE SCALE GENOMIC DNA]</scope>
    <source>
        <strain evidence="6">DSM 10523 / SB164P1</strain>
    </source>
</reference>
<evidence type="ECO:0000256" key="1">
    <source>
        <dbReference type="ARBA" id="ARBA00010062"/>
    </source>
</evidence>
<feature type="transmembrane region" description="Helical" evidence="3">
    <location>
        <begin position="33"/>
        <end position="52"/>
    </location>
</feature>
<dbReference type="AlphaFoldDB" id="M1WMG7"/>
<keyword evidence="3" id="KW-0472">Membrane</keyword>
<dbReference type="PATRIC" id="fig|879567.3.peg.2492"/>
<dbReference type="BioCyc" id="DPIE1322246:BN4_RS11750-MONOMER"/>
<organism evidence="5 6">
    <name type="scientific">Pseudodesulfovibrio piezophilus (strain DSM 21447 / JCM 15486 / C1TLV30)</name>
    <name type="common">Desulfovibrio piezophilus</name>
    <dbReference type="NCBI Taxonomy" id="1322246"/>
    <lineage>
        <taxon>Bacteria</taxon>
        <taxon>Pseudomonadati</taxon>
        <taxon>Thermodesulfobacteriota</taxon>
        <taxon>Desulfovibrionia</taxon>
        <taxon>Desulfovibrionales</taxon>
        <taxon>Desulfovibrionaceae</taxon>
    </lineage>
</organism>
<dbReference type="PANTHER" id="PTHR47235">
    <property type="entry name" value="BLR6548 PROTEIN"/>
    <property type="match status" value="1"/>
</dbReference>
<evidence type="ECO:0000313" key="5">
    <source>
        <dbReference type="EMBL" id="CCH49575.1"/>
    </source>
</evidence>
<evidence type="ECO:0000256" key="3">
    <source>
        <dbReference type="SAM" id="Phobius"/>
    </source>
</evidence>
<keyword evidence="6" id="KW-1185">Reference proteome</keyword>
<dbReference type="Proteomes" id="UP000011724">
    <property type="component" value="Chromosome"/>
</dbReference>
<dbReference type="KEGG" id="dpi:BN4_12340"/>
<dbReference type="Gene3D" id="3.40.50.2300">
    <property type="match status" value="2"/>
</dbReference>